<protein>
    <submittedName>
        <fullName evidence="1">Uncharacterized protein</fullName>
    </submittedName>
</protein>
<accession>A0ABR7A8N7</accession>
<sequence length="472" mass="52165">MLHLKMKNIHKLSALGLAVAVIAFLGWRWQSGRADIEAAAIVAANAQTSGTQQKTTMTSVSAALISPTSEQNVSPDAKQAKSGMAGKIDLTQEELKKLEGFCDDLLSHISSEKDLDKFPDRLKKESPAARDRLIQYLSAMLNRETDVVRRGAILFLLAQIQSQQVSANDLKDEKNCDESDDCMNKFRQLASVRAQASVRALIQQATTSTEPELYAMAYKSCNNFNLAPDQACLQISSRQWTRLDSDNALAWMFLLLDQKKTPTPAAELNATLNQISRAGQFQARMQTLQEIILTLLRQLDDTGMLLEVAALQAMTSIVQANSPYSVLYDSCQKQIKTDASLKPVCSQIAQNLMDKDQNSLLAHMLAEKISRTINGASPALDAYKKNLDVINAYSQLKALQRIKTSAKGQSISKASMKQDCKLFVSDFYRDALNLSAGEVRVSQQQRLASGLTDEQILEQAKKLRVELSAQQK</sequence>
<comment type="caution">
    <text evidence="1">The sequence shown here is derived from an EMBL/GenBank/DDBJ whole genome shotgun (WGS) entry which is preliminary data.</text>
</comment>
<reference evidence="1 2" key="1">
    <citation type="submission" date="2020-08" db="EMBL/GenBank/DDBJ databases">
        <title>Novel species isolated from subtropical streams in China.</title>
        <authorList>
            <person name="Lu H."/>
        </authorList>
    </citation>
    <scope>NUCLEOTIDE SEQUENCE [LARGE SCALE GENOMIC DNA]</scope>
    <source>
        <strain evidence="1 2">CY22W</strain>
    </source>
</reference>
<dbReference type="EMBL" id="JACOGD010000009">
    <property type="protein sequence ID" value="MBC3933265.1"/>
    <property type="molecule type" value="Genomic_DNA"/>
</dbReference>
<dbReference type="Proteomes" id="UP000654304">
    <property type="component" value="Unassembled WGS sequence"/>
</dbReference>
<organism evidence="1 2">
    <name type="scientific">Undibacterium curvum</name>
    <dbReference type="NCBI Taxonomy" id="2762294"/>
    <lineage>
        <taxon>Bacteria</taxon>
        <taxon>Pseudomonadati</taxon>
        <taxon>Pseudomonadota</taxon>
        <taxon>Betaproteobacteria</taxon>
        <taxon>Burkholderiales</taxon>
        <taxon>Oxalobacteraceae</taxon>
        <taxon>Undibacterium</taxon>
    </lineage>
</organism>
<proteinExistence type="predicted"/>
<gene>
    <name evidence="1" type="ORF">H8K43_16420</name>
</gene>
<evidence type="ECO:0000313" key="2">
    <source>
        <dbReference type="Proteomes" id="UP000654304"/>
    </source>
</evidence>
<keyword evidence="2" id="KW-1185">Reference proteome</keyword>
<evidence type="ECO:0000313" key="1">
    <source>
        <dbReference type="EMBL" id="MBC3933265.1"/>
    </source>
</evidence>
<name>A0ABR7A8N7_9BURK</name>